<protein>
    <submittedName>
        <fullName evidence="1">Uncharacterized protein</fullName>
    </submittedName>
</protein>
<gene>
    <name evidence="1" type="ORF">Patl1_33053</name>
</gene>
<name>A0ACC1APU5_9ROSI</name>
<sequence>MAKDCLSLFLTVIFFSTILALQALASTDPLDVIVLQDMYMALNHPPQLNSWRSEGGDPCGESWTGVSCSGSSVIYLKLNGLELSGHLGNKLNDLHHLKHLDVSSNNVEGEIPNELPPNATHINMASNKLNQSIPESLPTLKHLRHLNLSHNLLSGPIGNVFTDLQNLKELDLSYNNFGGDLPSSFGSLKNLSGLFLQNNKFTGSVVYLANLPLTDLNIEDNDFSGVIPKQFQSIPNLWFWGNKFHVDPKSPPWDFPLDNLPISHNISGPPTSQSSAVENFPSIRAGRHNNKGMSFGGIACTVGGVALVVTCAALFISIRINRARAQRRKSLESCDSTLHSLPISTAREYSSTAPEDSPQILATTSPFNLGPRHIPSVRTFRTETACRRSFSTAFKLPPFAKLYTVAELQSVTNNFSEEKLLGQGSLGSVYKAEFPDGQTLAVKNINMVSLSFQEEEQFIDVIRTVSQLRHPNIVTLLGYCVENGQHLLVYEFVRNLSLAEALHSKVFNPLSWAIRLRIALGIARALNYLHSSFSPPVAHCNIKAANILLDEELMPRISDCGIAILRPLARDSVKLKASELAISQTGYIVPEHDEPGSDNTKYDIYAFGVLLLELLTGRKPVDRSSSRKEFPLVTWASSRLHDREYLEQMVDPGIRGTFPSKALSQFADIITLCIQPEKEFRLPMSEIVESLSRLCQKFSLYKGKSVADGTEVDPFERSFVSTHNYFVSSPAVSYLSI</sequence>
<accession>A0ACC1APU5</accession>
<comment type="caution">
    <text evidence="1">The sequence shown here is derived from an EMBL/GenBank/DDBJ whole genome shotgun (WGS) entry which is preliminary data.</text>
</comment>
<keyword evidence="2" id="KW-1185">Reference proteome</keyword>
<proteinExistence type="predicted"/>
<reference evidence="2" key="1">
    <citation type="journal article" date="2023" name="G3 (Bethesda)">
        <title>Genome assembly and association tests identify interacting loci associated with vigor, precocity, and sex in interspecific pistachio rootstocks.</title>
        <authorList>
            <person name="Palmer W."/>
            <person name="Jacygrad E."/>
            <person name="Sagayaradj S."/>
            <person name="Cavanaugh K."/>
            <person name="Han R."/>
            <person name="Bertier L."/>
            <person name="Beede B."/>
            <person name="Kafkas S."/>
            <person name="Golino D."/>
            <person name="Preece J."/>
            <person name="Michelmore R."/>
        </authorList>
    </citation>
    <scope>NUCLEOTIDE SEQUENCE [LARGE SCALE GENOMIC DNA]</scope>
</reference>
<evidence type="ECO:0000313" key="1">
    <source>
        <dbReference type="EMBL" id="KAJ0088701.1"/>
    </source>
</evidence>
<evidence type="ECO:0000313" key="2">
    <source>
        <dbReference type="Proteomes" id="UP001164250"/>
    </source>
</evidence>
<organism evidence="1 2">
    <name type="scientific">Pistacia atlantica</name>
    <dbReference type="NCBI Taxonomy" id="434234"/>
    <lineage>
        <taxon>Eukaryota</taxon>
        <taxon>Viridiplantae</taxon>
        <taxon>Streptophyta</taxon>
        <taxon>Embryophyta</taxon>
        <taxon>Tracheophyta</taxon>
        <taxon>Spermatophyta</taxon>
        <taxon>Magnoliopsida</taxon>
        <taxon>eudicotyledons</taxon>
        <taxon>Gunneridae</taxon>
        <taxon>Pentapetalae</taxon>
        <taxon>rosids</taxon>
        <taxon>malvids</taxon>
        <taxon>Sapindales</taxon>
        <taxon>Anacardiaceae</taxon>
        <taxon>Pistacia</taxon>
    </lineage>
</organism>
<dbReference type="EMBL" id="CM047905">
    <property type="protein sequence ID" value="KAJ0088701.1"/>
    <property type="molecule type" value="Genomic_DNA"/>
</dbReference>
<dbReference type="Proteomes" id="UP001164250">
    <property type="component" value="Chromosome 9"/>
</dbReference>